<sequence length="147" mass="16028">MRIQHPHGLYGVCALSRHPVLGGIRPPVHDGQEYPFIDPIEAIVPVLKRVQWGKRKLANSKNLVYTSILPSGKSTILSSGPGSAGCNVSGMPYYDVKSNSEILEKTHVVTTPGSGFGPPSEGFVRVSAFGHQDNVLEAYRRSKELYK</sequence>
<dbReference type="PANTHER" id="PTHR43144">
    <property type="entry name" value="AMINOTRANSFERASE"/>
    <property type="match status" value="1"/>
</dbReference>
<dbReference type="InterPro" id="IPR015424">
    <property type="entry name" value="PyrdxlP-dep_Trfase"/>
</dbReference>
<reference evidence="5" key="1">
    <citation type="journal article" date="2019" name="Sci. Rep.">
        <title>Draft genome of Tanacetum cinerariifolium, the natural source of mosquito coil.</title>
        <authorList>
            <person name="Yamashiro T."/>
            <person name="Shiraishi A."/>
            <person name="Satake H."/>
            <person name="Nakayama K."/>
        </authorList>
    </citation>
    <scope>NUCLEOTIDE SEQUENCE</scope>
</reference>
<dbReference type="Gene3D" id="3.90.1150.10">
    <property type="entry name" value="Aspartate Aminotransferase, domain 1"/>
    <property type="match status" value="1"/>
</dbReference>
<gene>
    <name evidence="5" type="ORF">Tci_022266</name>
</gene>
<proteinExistence type="predicted"/>
<comment type="cofactor">
    <cofactor evidence="1">
        <name>pyridoxal 5'-phosphate</name>
        <dbReference type="ChEBI" id="CHEBI:597326"/>
    </cofactor>
</comment>
<name>A0A6L2KLI1_TANCI</name>
<dbReference type="InterPro" id="IPR019942">
    <property type="entry name" value="DapL/ALD1"/>
</dbReference>
<organism evidence="5">
    <name type="scientific">Tanacetum cinerariifolium</name>
    <name type="common">Dalmatian daisy</name>
    <name type="synonym">Chrysanthemum cinerariifolium</name>
    <dbReference type="NCBI Taxonomy" id="118510"/>
    <lineage>
        <taxon>Eukaryota</taxon>
        <taxon>Viridiplantae</taxon>
        <taxon>Streptophyta</taxon>
        <taxon>Embryophyta</taxon>
        <taxon>Tracheophyta</taxon>
        <taxon>Spermatophyta</taxon>
        <taxon>Magnoliopsida</taxon>
        <taxon>eudicotyledons</taxon>
        <taxon>Gunneridae</taxon>
        <taxon>Pentapetalae</taxon>
        <taxon>asterids</taxon>
        <taxon>campanulids</taxon>
        <taxon>Asterales</taxon>
        <taxon>Asteraceae</taxon>
        <taxon>Asteroideae</taxon>
        <taxon>Anthemideae</taxon>
        <taxon>Anthemidinae</taxon>
        <taxon>Tanacetum</taxon>
    </lineage>
</organism>
<dbReference type="InterPro" id="IPR015422">
    <property type="entry name" value="PyrdxlP-dep_Trfase_small"/>
</dbReference>
<accession>A0A6L2KLI1</accession>
<evidence type="ECO:0000313" key="5">
    <source>
        <dbReference type="EMBL" id="GEU50288.1"/>
    </source>
</evidence>
<dbReference type="AlphaFoldDB" id="A0A6L2KLI1"/>
<protein>
    <submittedName>
        <fullName evidence="5">LL-diaminopimelate aminotransferase, chloroplastic</fullName>
    </submittedName>
</protein>
<dbReference type="GO" id="GO:0008483">
    <property type="term" value="F:transaminase activity"/>
    <property type="evidence" value="ECO:0007669"/>
    <property type="project" value="UniProtKB-KW"/>
</dbReference>
<keyword evidence="2 5" id="KW-0032">Aminotransferase</keyword>
<keyword evidence="3 5" id="KW-0808">Transferase</keyword>
<dbReference type="EMBL" id="BKCJ010002692">
    <property type="protein sequence ID" value="GEU50288.1"/>
    <property type="molecule type" value="Genomic_DNA"/>
</dbReference>
<evidence type="ECO:0000256" key="3">
    <source>
        <dbReference type="ARBA" id="ARBA00022679"/>
    </source>
</evidence>
<evidence type="ECO:0000256" key="1">
    <source>
        <dbReference type="ARBA" id="ARBA00001933"/>
    </source>
</evidence>
<evidence type="ECO:0000256" key="2">
    <source>
        <dbReference type="ARBA" id="ARBA00022576"/>
    </source>
</evidence>
<dbReference type="SUPFAM" id="SSF53383">
    <property type="entry name" value="PLP-dependent transferases"/>
    <property type="match status" value="1"/>
</dbReference>
<comment type="caution">
    <text evidence="5">The sequence shown here is derived from an EMBL/GenBank/DDBJ whole genome shotgun (WGS) entry which is preliminary data.</text>
</comment>
<evidence type="ECO:0000256" key="4">
    <source>
        <dbReference type="ARBA" id="ARBA00022898"/>
    </source>
</evidence>
<keyword evidence="4" id="KW-0663">Pyridoxal phosphate</keyword>